<dbReference type="Proteomes" id="UP000054018">
    <property type="component" value="Unassembled WGS sequence"/>
</dbReference>
<reference evidence="1 2" key="1">
    <citation type="submission" date="2014-04" db="EMBL/GenBank/DDBJ databases">
        <authorList>
            <consortium name="DOE Joint Genome Institute"/>
            <person name="Kuo A."/>
            <person name="Kohler A."/>
            <person name="Costa M.D."/>
            <person name="Nagy L.G."/>
            <person name="Floudas D."/>
            <person name="Copeland A."/>
            <person name="Barry K.W."/>
            <person name="Cichocki N."/>
            <person name="Veneault-Fourrey C."/>
            <person name="LaButti K."/>
            <person name="Lindquist E.A."/>
            <person name="Lipzen A."/>
            <person name="Lundell T."/>
            <person name="Morin E."/>
            <person name="Murat C."/>
            <person name="Sun H."/>
            <person name="Tunlid A."/>
            <person name="Henrissat B."/>
            <person name="Grigoriev I.V."/>
            <person name="Hibbett D.S."/>
            <person name="Martin F."/>
            <person name="Nordberg H.P."/>
            <person name="Cantor M.N."/>
            <person name="Hua S.X."/>
        </authorList>
    </citation>
    <scope>NUCLEOTIDE SEQUENCE [LARGE SCALE GENOMIC DNA]</scope>
    <source>
        <strain evidence="1 2">441</strain>
    </source>
</reference>
<keyword evidence="2" id="KW-1185">Reference proteome</keyword>
<evidence type="ECO:0000313" key="1">
    <source>
        <dbReference type="EMBL" id="KIK16486.1"/>
    </source>
</evidence>
<dbReference type="HOGENOM" id="CLU_2427868_0_0_1"/>
<dbReference type="AlphaFoldDB" id="A0A0C9YIL4"/>
<name>A0A0C9YIL4_9AGAM</name>
<dbReference type="EMBL" id="KN833856">
    <property type="protein sequence ID" value="KIK16486.1"/>
    <property type="molecule type" value="Genomic_DNA"/>
</dbReference>
<organism evidence="1 2">
    <name type="scientific">Pisolithus microcarpus 441</name>
    <dbReference type="NCBI Taxonomy" id="765257"/>
    <lineage>
        <taxon>Eukaryota</taxon>
        <taxon>Fungi</taxon>
        <taxon>Dikarya</taxon>
        <taxon>Basidiomycota</taxon>
        <taxon>Agaricomycotina</taxon>
        <taxon>Agaricomycetes</taxon>
        <taxon>Agaricomycetidae</taxon>
        <taxon>Boletales</taxon>
        <taxon>Sclerodermatineae</taxon>
        <taxon>Pisolithaceae</taxon>
        <taxon>Pisolithus</taxon>
    </lineage>
</organism>
<evidence type="ECO:0000313" key="2">
    <source>
        <dbReference type="Proteomes" id="UP000054018"/>
    </source>
</evidence>
<accession>A0A0C9YIL4</accession>
<sequence length="91" mass="10393">MSFSTIFWMECIRIMNDSHILYFSDELLPTLGTINTVLLHLCFAHQVPPHSPSLASQTLTLPPLQIGHPLSLYAHYASLFTLPEIEHALYW</sequence>
<gene>
    <name evidence="1" type="ORF">PISMIDRAFT_686292</name>
</gene>
<proteinExistence type="predicted"/>
<reference evidence="2" key="2">
    <citation type="submission" date="2015-01" db="EMBL/GenBank/DDBJ databases">
        <title>Evolutionary Origins and Diversification of the Mycorrhizal Mutualists.</title>
        <authorList>
            <consortium name="DOE Joint Genome Institute"/>
            <consortium name="Mycorrhizal Genomics Consortium"/>
            <person name="Kohler A."/>
            <person name="Kuo A."/>
            <person name="Nagy L.G."/>
            <person name="Floudas D."/>
            <person name="Copeland A."/>
            <person name="Barry K.W."/>
            <person name="Cichocki N."/>
            <person name="Veneault-Fourrey C."/>
            <person name="LaButti K."/>
            <person name="Lindquist E.A."/>
            <person name="Lipzen A."/>
            <person name="Lundell T."/>
            <person name="Morin E."/>
            <person name="Murat C."/>
            <person name="Riley R."/>
            <person name="Ohm R."/>
            <person name="Sun H."/>
            <person name="Tunlid A."/>
            <person name="Henrissat B."/>
            <person name="Grigoriev I.V."/>
            <person name="Hibbett D.S."/>
            <person name="Martin F."/>
        </authorList>
    </citation>
    <scope>NUCLEOTIDE SEQUENCE [LARGE SCALE GENOMIC DNA]</scope>
    <source>
        <strain evidence="2">441</strain>
    </source>
</reference>
<protein>
    <submittedName>
        <fullName evidence="1">Uncharacterized protein</fullName>
    </submittedName>
</protein>